<proteinExistence type="predicted"/>
<reference evidence="1 2" key="1">
    <citation type="journal article" date="2019" name="G3 (Bethesda)">
        <title>Sequencing of a Wild Apple (Malus baccata) Genome Unravels the Differences Between Cultivated and Wild Apple Species Regarding Disease Resistance and Cold Tolerance.</title>
        <authorList>
            <person name="Chen X."/>
        </authorList>
    </citation>
    <scope>NUCLEOTIDE SEQUENCE [LARGE SCALE GENOMIC DNA]</scope>
    <source>
        <strain evidence="2">cv. Shandingzi</strain>
        <tissue evidence="1">Leaves</tissue>
    </source>
</reference>
<dbReference type="STRING" id="106549.A0A540NSP3"/>
<sequence>MEGQWQAATGQDTSPEGYTGIEFWSSPKLATLLTKQGEYIKTWRCHWFVLK</sequence>
<keyword evidence="2" id="KW-1185">Reference proteome</keyword>
<gene>
    <name evidence="1" type="ORF">C1H46_000360</name>
</gene>
<organism evidence="1 2">
    <name type="scientific">Malus baccata</name>
    <name type="common">Siberian crab apple</name>
    <name type="synonym">Pyrus baccata</name>
    <dbReference type="NCBI Taxonomy" id="106549"/>
    <lineage>
        <taxon>Eukaryota</taxon>
        <taxon>Viridiplantae</taxon>
        <taxon>Streptophyta</taxon>
        <taxon>Embryophyta</taxon>
        <taxon>Tracheophyta</taxon>
        <taxon>Spermatophyta</taxon>
        <taxon>Magnoliopsida</taxon>
        <taxon>eudicotyledons</taxon>
        <taxon>Gunneridae</taxon>
        <taxon>Pentapetalae</taxon>
        <taxon>rosids</taxon>
        <taxon>fabids</taxon>
        <taxon>Rosales</taxon>
        <taxon>Rosaceae</taxon>
        <taxon>Amygdaloideae</taxon>
        <taxon>Maleae</taxon>
        <taxon>Malus</taxon>
    </lineage>
</organism>
<dbReference type="EMBL" id="VIEB01000006">
    <property type="protein sequence ID" value="TQE14066.1"/>
    <property type="molecule type" value="Genomic_DNA"/>
</dbReference>
<dbReference type="AlphaFoldDB" id="A0A540NSP3"/>
<comment type="caution">
    <text evidence="1">The sequence shown here is derived from an EMBL/GenBank/DDBJ whole genome shotgun (WGS) entry which is preliminary data.</text>
</comment>
<name>A0A540NSP3_MALBA</name>
<evidence type="ECO:0000313" key="1">
    <source>
        <dbReference type="EMBL" id="TQE14066.1"/>
    </source>
</evidence>
<evidence type="ECO:0000313" key="2">
    <source>
        <dbReference type="Proteomes" id="UP000315295"/>
    </source>
</evidence>
<accession>A0A540NSP3</accession>
<protein>
    <submittedName>
        <fullName evidence="1">Uncharacterized protein</fullName>
    </submittedName>
</protein>
<dbReference type="Proteomes" id="UP000315295">
    <property type="component" value="Unassembled WGS sequence"/>
</dbReference>